<feature type="domain" description="Chorismate-utilising enzyme C-terminal" evidence="3">
    <location>
        <begin position="200"/>
        <end position="452"/>
    </location>
</feature>
<evidence type="ECO:0000313" key="6">
    <source>
        <dbReference type="Proteomes" id="UP000199556"/>
    </source>
</evidence>
<evidence type="ECO:0000259" key="3">
    <source>
        <dbReference type="Pfam" id="PF00425"/>
    </source>
</evidence>
<dbReference type="AlphaFoldDB" id="A0A1I4PPB2"/>
<dbReference type="InterPro" id="IPR005802">
    <property type="entry name" value="ADC_synth_comp_1"/>
</dbReference>
<dbReference type="Pfam" id="PF00425">
    <property type="entry name" value="Chorismate_bind"/>
    <property type="match status" value="1"/>
</dbReference>
<evidence type="ECO:0000313" key="5">
    <source>
        <dbReference type="EMBL" id="SFM29436.1"/>
    </source>
</evidence>
<gene>
    <name evidence="5" type="ORF">SAMN05421721_102100</name>
</gene>
<dbReference type="EMBL" id="FOUO01000002">
    <property type="protein sequence ID" value="SFM29436.1"/>
    <property type="molecule type" value="Genomic_DNA"/>
</dbReference>
<organism evidence="5 6">
    <name type="scientific">Ectothiorhodospira mobilis</name>
    <dbReference type="NCBI Taxonomy" id="195064"/>
    <lineage>
        <taxon>Bacteria</taxon>
        <taxon>Pseudomonadati</taxon>
        <taxon>Pseudomonadota</taxon>
        <taxon>Gammaproteobacteria</taxon>
        <taxon>Chromatiales</taxon>
        <taxon>Ectothiorhodospiraceae</taxon>
        <taxon>Ectothiorhodospira</taxon>
    </lineage>
</organism>
<dbReference type="PANTHER" id="PTHR11236:SF50">
    <property type="entry name" value="AMINODEOXYCHORISMATE SYNTHASE COMPONENT 1"/>
    <property type="match status" value="1"/>
</dbReference>
<dbReference type="Gene3D" id="3.60.120.10">
    <property type="entry name" value="Anthranilate synthase"/>
    <property type="match status" value="1"/>
</dbReference>
<evidence type="ECO:0000259" key="4">
    <source>
        <dbReference type="Pfam" id="PF04715"/>
    </source>
</evidence>
<dbReference type="Pfam" id="PF04715">
    <property type="entry name" value="Anth_synt_I_N"/>
    <property type="match status" value="1"/>
</dbReference>
<keyword evidence="2" id="KW-0808">Transferase</keyword>
<protein>
    <recommendedName>
        <fullName evidence="1">aminodeoxychorismate synthase</fullName>
        <ecNumber evidence="1">2.6.1.85</ecNumber>
    </recommendedName>
</protein>
<dbReference type="GO" id="GO:0046820">
    <property type="term" value="F:4-amino-4-deoxychorismate synthase activity"/>
    <property type="evidence" value="ECO:0007669"/>
    <property type="project" value="UniProtKB-EC"/>
</dbReference>
<dbReference type="GO" id="GO:0009396">
    <property type="term" value="P:folic acid-containing compound biosynthetic process"/>
    <property type="evidence" value="ECO:0007669"/>
    <property type="project" value="InterPro"/>
</dbReference>
<dbReference type="NCBIfam" id="TIGR00553">
    <property type="entry name" value="pabB"/>
    <property type="match status" value="1"/>
</dbReference>
<dbReference type="STRING" id="195064.SAMN05421721_102100"/>
<dbReference type="InterPro" id="IPR005801">
    <property type="entry name" value="ADC_synthase"/>
</dbReference>
<name>A0A1I4PPB2_ECTMO</name>
<proteinExistence type="predicted"/>
<sequence length="463" mass="50586">MPTRSSPPRIRPLPYPGDGARLLEAIAHRPWSMLLDSGGAGAGFPRGRYDLLCGDPFMTVVTHGGLTRVRHRDGSAWETRGDPLKVLRRLLGEPLAPLEGLPFAGGAVGYLGYELGYRLEGLPPAPEEPGALPEMALGIYDWCVVVDHREARAYLATRGRDPATAGVWRDLEEGFARPATPRGGPPLRARGPLVTDLGPRDYATRFARLQGWIRDGDCYQVNLARRLEGATRGDPWRGYLALRRQSPAPFGAYLNLPWGQILCNSPERFLHLREGAVETCPIKGTRPRGGTAAEDEALRRELSDSPKDRAENVMIVDLLRNDLGRNCATGSVTVPSLFQVESYARVHHLVSTVTGRLAPGRDALDLLRGCFPGGSITGAPKRRAMEIIAQLEPHRRDVYCGAIGYIGFDGAMDTNIAIRTLVHTRGRIRFWAGGGITNGSERDAEYRETVDKAAALQALLRPG</sequence>
<dbReference type="Proteomes" id="UP000199556">
    <property type="component" value="Unassembled WGS sequence"/>
</dbReference>
<dbReference type="InterPro" id="IPR006805">
    <property type="entry name" value="Anth_synth_I_N"/>
</dbReference>
<dbReference type="PANTHER" id="PTHR11236">
    <property type="entry name" value="AMINOBENZOATE/ANTHRANILATE SYNTHASE"/>
    <property type="match status" value="1"/>
</dbReference>
<feature type="domain" description="Anthranilate synthase component I N-terminal" evidence="4">
    <location>
        <begin position="22"/>
        <end position="155"/>
    </location>
</feature>
<dbReference type="OrthoDB" id="9803598at2"/>
<dbReference type="InterPro" id="IPR015890">
    <property type="entry name" value="Chorismate_C"/>
</dbReference>
<evidence type="ECO:0000256" key="2">
    <source>
        <dbReference type="ARBA" id="ARBA00022679"/>
    </source>
</evidence>
<dbReference type="GO" id="GO:0000162">
    <property type="term" value="P:L-tryptophan biosynthetic process"/>
    <property type="evidence" value="ECO:0007669"/>
    <property type="project" value="TreeGrafter"/>
</dbReference>
<reference evidence="5 6" key="1">
    <citation type="submission" date="2016-10" db="EMBL/GenBank/DDBJ databases">
        <authorList>
            <person name="de Groot N.N."/>
        </authorList>
    </citation>
    <scope>NUCLEOTIDE SEQUENCE [LARGE SCALE GENOMIC DNA]</scope>
    <source>
        <strain evidence="5 6">DSM 4180</strain>
    </source>
</reference>
<dbReference type="EC" id="2.6.1.85" evidence="1"/>
<dbReference type="PRINTS" id="PR00095">
    <property type="entry name" value="ANTSNTHASEI"/>
</dbReference>
<dbReference type="SUPFAM" id="SSF56322">
    <property type="entry name" value="ADC synthase"/>
    <property type="match status" value="1"/>
</dbReference>
<dbReference type="InterPro" id="IPR019999">
    <property type="entry name" value="Anth_synth_I-like"/>
</dbReference>
<accession>A0A1I4PPB2</accession>
<keyword evidence="6" id="KW-1185">Reference proteome</keyword>
<dbReference type="RefSeq" id="WP_090483515.1">
    <property type="nucleotide sequence ID" value="NZ_FOUO01000002.1"/>
</dbReference>
<evidence type="ECO:0000256" key="1">
    <source>
        <dbReference type="ARBA" id="ARBA00013139"/>
    </source>
</evidence>